<feature type="transmembrane region" description="Helical" evidence="5">
    <location>
        <begin position="379"/>
        <end position="401"/>
    </location>
</feature>
<keyword evidence="2 5" id="KW-0812">Transmembrane</keyword>
<keyword evidence="8" id="KW-1185">Reference proteome</keyword>
<evidence type="ECO:0000256" key="2">
    <source>
        <dbReference type="ARBA" id="ARBA00022692"/>
    </source>
</evidence>
<feature type="transmembrane region" description="Helical" evidence="5">
    <location>
        <begin position="315"/>
        <end position="335"/>
    </location>
</feature>
<dbReference type="EMBL" id="JABENB010000001">
    <property type="protein sequence ID" value="NNG38253.1"/>
    <property type="molecule type" value="Genomic_DNA"/>
</dbReference>
<evidence type="ECO:0000313" key="8">
    <source>
        <dbReference type="Proteomes" id="UP000557772"/>
    </source>
</evidence>
<organism evidence="7 8">
    <name type="scientific">Flexivirga aerilata</name>
    <dbReference type="NCBI Taxonomy" id="1656889"/>
    <lineage>
        <taxon>Bacteria</taxon>
        <taxon>Bacillati</taxon>
        <taxon>Actinomycetota</taxon>
        <taxon>Actinomycetes</taxon>
        <taxon>Micrococcales</taxon>
        <taxon>Dermacoccaceae</taxon>
        <taxon>Flexivirga</taxon>
    </lineage>
</organism>
<dbReference type="InterPro" id="IPR036259">
    <property type="entry name" value="MFS_trans_sf"/>
</dbReference>
<dbReference type="PROSITE" id="PS50850">
    <property type="entry name" value="MFS"/>
    <property type="match status" value="1"/>
</dbReference>
<comment type="caution">
    <text evidence="7">The sequence shown here is derived from an EMBL/GenBank/DDBJ whole genome shotgun (WGS) entry which is preliminary data.</text>
</comment>
<dbReference type="AlphaFoldDB" id="A0A849AEL4"/>
<dbReference type="CDD" id="cd17321">
    <property type="entry name" value="MFS_MMR_MDR_like"/>
    <property type="match status" value="1"/>
</dbReference>
<feature type="transmembrane region" description="Helical" evidence="5">
    <location>
        <begin position="215"/>
        <end position="232"/>
    </location>
</feature>
<feature type="transmembrane region" description="Helical" evidence="5">
    <location>
        <begin position="422"/>
        <end position="439"/>
    </location>
</feature>
<dbReference type="GO" id="GO:0005886">
    <property type="term" value="C:plasma membrane"/>
    <property type="evidence" value="ECO:0007669"/>
    <property type="project" value="UniProtKB-SubCell"/>
</dbReference>
<comment type="subcellular location">
    <subcellularLocation>
        <location evidence="1">Cell membrane</location>
        <topology evidence="1">Multi-pass membrane protein</topology>
    </subcellularLocation>
</comment>
<proteinExistence type="predicted"/>
<dbReference type="SUPFAM" id="SSF103473">
    <property type="entry name" value="MFS general substrate transporter"/>
    <property type="match status" value="1"/>
</dbReference>
<feature type="transmembrane region" description="Helical" evidence="5">
    <location>
        <begin position="244"/>
        <end position="261"/>
    </location>
</feature>
<feature type="transmembrane region" description="Helical" evidence="5">
    <location>
        <begin position="20"/>
        <end position="42"/>
    </location>
</feature>
<dbReference type="InterPro" id="IPR020846">
    <property type="entry name" value="MFS_dom"/>
</dbReference>
<dbReference type="PRINTS" id="PR01036">
    <property type="entry name" value="TCRTETB"/>
</dbReference>
<feature type="transmembrane region" description="Helical" evidence="5">
    <location>
        <begin position="143"/>
        <end position="169"/>
    </location>
</feature>
<keyword evidence="3 5" id="KW-1133">Transmembrane helix</keyword>
<evidence type="ECO:0000313" key="7">
    <source>
        <dbReference type="EMBL" id="NNG38253.1"/>
    </source>
</evidence>
<evidence type="ECO:0000256" key="5">
    <source>
        <dbReference type="SAM" id="Phobius"/>
    </source>
</evidence>
<sequence length="481" mass="49240">MTIAQGTPTGHADPNRWRALAVCLVAGFMTLLDVSIVNVALPSIRAGLGAGPNALSWVVSGYALAFGLLLVPAGRIGDARGRRPTLIIGLAVFTLASAACGFAPNATLLVAGRVIQGLGGGLVSPTISGLIQSMFQGAERAKAFGLFGATVGISTAIGPLAGGVLIQVFGTENGWRSVFFVNLPIGALAILLALRWVPHHKRLRGEASRDDLDPVGVVLLGLAVLLVILPFIEQESWQSNLRLLLFPAAALMLGAFIWWERRHAAAGHVPVVDFRLFTRSSFSMGVALGTLYFAGFTGIFFIYAQTLQEGLGYSALESGLAATPFAVGSAVAAALGGRLVTRYGRPLVVVGLVGILVGTIALAIVAHQVHGSDLGWAGALPMLIGGLSSGLVISPNLTLTVSEVPVRQAGVAGGVLQTGQRIGSAAGIAITGSVFYGVLAAGGRPDFSTALVHGLISVAAFVGASLLVGLADIATAGRRRA</sequence>
<protein>
    <submittedName>
        <fullName evidence="7">MFS transporter</fullName>
    </submittedName>
</protein>
<dbReference type="PANTHER" id="PTHR42718">
    <property type="entry name" value="MAJOR FACILITATOR SUPERFAMILY MULTIDRUG TRANSPORTER MFSC"/>
    <property type="match status" value="1"/>
</dbReference>
<evidence type="ECO:0000256" key="4">
    <source>
        <dbReference type="ARBA" id="ARBA00023136"/>
    </source>
</evidence>
<dbReference type="Gene3D" id="1.20.1720.10">
    <property type="entry name" value="Multidrug resistance protein D"/>
    <property type="match status" value="1"/>
</dbReference>
<dbReference type="GO" id="GO:0022857">
    <property type="term" value="F:transmembrane transporter activity"/>
    <property type="evidence" value="ECO:0007669"/>
    <property type="project" value="InterPro"/>
</dbReference>
<feature type="transmembrane region" description="Helical" evidence="5">
    <location>
        <begin position="282"/>
        <end position="303"/>
    </location>
</feature>
<dbReference type="InterPro" id="IPR011701">
    <property type="entry name" value="MFS"/>
</dbReference>
<feature type="transmembrane region" description="Helical" evidence="5">
    <location>
        <begin position="347"/>
        <end position="367"/>
    </location>
</feature>
<feature type="transmembrane region" description="Helical" evidence="5">
    <location>
        <begin position="451"/>
        <end position="471"/>
    </location>
</feature>
<dbReference type="PANTHER" id="PTHR42718:SF39">
    <property type="entry name" value="ACTINORHODIN TRANSPORTER-RELATED"/>
    <property type="match status" value="1"/>
</dbReference>
<dbReference type="Pfam" id="PF07690">
    <property type="entry name" value="MFS_1"/>
    <property type="match status" value="1"/>
</dbReference>
<reference evidence="7 8" key="1">
    <citation type="submission" date="2020-05" db="EMBL/GenBank/DDBJ databases">
        <title>Flexivirga sp. ID2601S isolated from air conditioner.</title>
        <authorList>
            <person name="Kim D.H."/>
        </authorList>
    </citation>
    <scope>NUCLEOTIDE SEQUENCE [LARGE SCALE GENOMIC DNA]</scope>
    <source>
        <strain evidence="7 8">ID2601S</strain>
    </source>
</reference>
<name>A0A849AEL4_9MICO</name>
<evidence type="ECO:0000259" key="6">
    <source>
        <dbReference type="PROSITE" id="PS50850"/>
    </source>
</evidence>
<feature type="transmembrane region" description="Helical" evidence="5">
    <location>
        <begin position="110"/>
        <end position="131"/>
    </location>
</feature>
<dbReference type="Proteomes" id="UP000557772">
    <property type="component" value="Unassembled WGS sequence"/>
</dbReference>
<gene>
    <name evidence="7" type="ORF">HJ588_03060</name>
</gene>
<evidence type="ECO:0000256" key="1">
    <source>
        <dbReference type="ARBA" id="ARBA00004651"/>
    </source>
</evidence>
<accession>A0A849AEL4</accession>
<dbReference type="Gene3D" id="1.20.1250.20">
    <property type="entry name" value="MFS general substrate transporter like domains"/>
    <property type="match status" value="1"/>
</dbReference>
<feature type="domain" description="Major facilitator superfamily (MFS) profile" evidence="6">
    <location>
        <begin position="19"/>
        <end position="472"/>
    </location>
</feature>
<feature type="transmembrane region" description="Helical" evidence="5">
    <location>
        <begin position="85"/>
        <end position="104"/>
    </location>
</feature>
<dbReference type="RefSeq" id="WP_171151820.1">
    <property type="nucleotide sequence ID" value="NZ_JABENB010000001.1"/>
</dbReference>
<evidence type="ECO:0000256" key="3">
    <source>
        <dbReference type="ARBA" id="ARBA00022989"/>
    </source>
</evidence>
<keyword evidence="4 5" id="KW-0472">Membrane</keyword>
<feature type="transmembrane region" description="Helical" evidence="5">
    <location>
        <begin position="175"/>
        <end position="194"/>
    </location>
</feature>
<feature type="transmembrane region" description="Helical" evidence="5">
    <location>
        <begin position="54"/>
        <end position="73"/>
    </location>
</feature>